<gene>
    <name evidence="4" type="ORF">NQ502_04525</name>
</gene>
<evidence type="ECO:0000256" key="1">
    <source>
        <dbReference type="SAM" id="MobiDB-lite"/>
    </source>
</evidence>
<evidence type="ECO:0000313" key="5">
    <source>
        <dbReference type="Proteomes" id="UP001060164"/>
    </source>
</evidence>
<reference evidence="4" key="1">
    <citation type="journal article" date="2022" name="Cell">
        <title>Design, construction, and in vivo augmentation of a complex gut microbiome.</title>
        <authorList>
            <person name="Cheng A.G."/>
            <person name="Ho P.Y."/>
            <person name="Aranda-Diaz A."/>
            <person name="Jain S."/>
            <person name="Yu F.B."/>
            <person name="Meng X."/>
            <person name="Wang M."/>
            <person name="Iakiviak M."/>
            <person name="Nagashima K."/>
            <person name="Zhao A."/>
            <person name="Murugkar P."/>
            <person name="Patil A."/>
            <person name="Atabakhsh K."/>
            <person name="Weakley A."/>
            <person name="Yan J."/>
            <person name="Brumbaugh A.R."/>
            <person name="Higginbottom S."/>
            <person name="Dimas A."/>
            <person name="Shiver A.L."/>
            <person name="Deutschbauer A."/>
            <person name="Neff N."/>
            <person name="Sonnenburg J.L."/>
            <person name="Huang K.C."/>
            <person name="Fischbach M.A."/>
        </authorList>
    </citation>
    <scope>NUCLEOTIDE SEQUENCE</scope>
    <source>
        <strain evidence="4">DSM 19829</strain>
    </source>
</reference>
<feature type="signal peptide" evidence="3">
    <location>
        <begin position="1"/>
        <end position="24"/>
    </location>
</feature>
<evidence type="ECO:0008006" key="6">
    <source>
        <dbReference type="Google" id="ProtNLM"/>
    </source>
</evidence>
<keyword evidence="3" id="KW-0732">Signal</keyword>
<organism evidence="4 5">
    <name type="scientific">Ruminococcus gauvreauii</name>
    <dbReference type="NCBI Taxonomy" id="438033"/>
    <lineage>
        <taxon>Bacteria</taxon>
        <taxon>Bacillati</taxon>
        <taxon>Bacillota</taxon>
        <taxon>Clostridia</taxon>
        <taxon>Eubacteriales</taxon>
        <taxon>Oscillospiraceae</taxon>
        <taxon>Ruminococcus</taxon>
    </lineage>
</organism>
<keyword evidence="2" id="KW-1133">Transmembrane helix</keyword>
<dbReference type="Proteomes" id="UP001060164">
    <property type="component" value="Chromosome"/>
</dbReference>
<feature type="chain" id="PRO_5046132844" description="CARDB domain-containing protein" evidence="3">
    <location>
        <begin position="25"/>
        <end position="509"/>
    </location>
</feature>
<keyword evidence="5" id="KW-1185">Reference proteome</keyword>
<keyword evidence="2" id="KW-0812">Transmembrane</keyword>
<sequence>MKKMKAVGLCVLCLLMVLPAMVWAESEGPTEQEEGILIDRTADAPQCEAGKPAEVVVPFFNKESVPITDVRVTPVQDASTNEYPFEIDKTNIFETLEGPIDPGMGKSSQVCFTLDTREDVASGYVKINFDFFYKMTVVEDETEVVKNMKVRRHIYVRTVAKEEPEEEPTVMEPDEFGDEGGYAGGDYSDGGGGSSTPEDEKDEKKGSTPRVIIEGFRTDPGTINAGDTFKLTIKVRNTSKKSAVGNMVITLQTPQAGEGETAADAFLPSDGSSTLYIESIPKNSSKEVSLEMTARTDLIQKPYPVEAAMKYEDESAQQFEDKASISIPVRQKARFELSRVTVMPEAVSVGEEANVTFEIYNLGKTKLYNVSARIEDPSIANAEAFVGNLDAGATGTVDMMAMGAAESTGDGTVKLLVKYEDQDGNQETFESSCIVFVNPAMPVDEMPMDDLGMEGMEEGQPNGHLIWWILGGVGAVAVIIVSVLLVRRKHKKEKEWADEILGSDKDELQ</sequence>
<dbReference type="EMBL" id="CP102290">
    <property type="protein sequence ID" value="UWP60327.1"/>
    <property type="molecule type" value="Genomic_DNA"/>
</dbReference>
<feature type="transmembrane region" description="Helical" evidence="2">
    <location>
        <begin position="465"/>
        <end position="486"/>
    </location>
</feature>
<feature type="compositionally biased region" description="Gly residues" evidence="1">
    <location>
        <begin position="179"/>
        <end position="194"/>
    </location>
</feature>
<protein>
    <recommendedName>
        <fullName evidence="6">CARDB domain-containing protein</fullName>
    </recommendedName>
</protein>
<accession>A0ABY5VJ39</accession>
<evidence type="ECO:0000256" key="2">
    <source>
        <dbReference type="SAM" id="Phobius"/>
    </source>
</evidence>
<evidence type="ECO:0000313" key="4">
    <source>
        <dbReference type="EMBL" id="UWP60327.1"/>
    </source>
</evidence>
<keyword evidence="2" id="KW-0472">Membrane</keyword>
<feature type="compositionally biased region" description="Acidic residues" evidence="1">
    <location>
        <begin position="163"/>
        <end position="178"/>
    </location>
</feature>
<name>A0ABY5VJ39_9FIRM</name>
<evidence type="ECO:0000256" key="3">
    <source>
        <dbReference type="SAM" id="SignalP"/>
    </source>
</evidence>
<dbReference type="PANTHER" id="PTHR35902:SF6">
    <property type="entry name" value="CONSERVED WITHIN P. AEROPHILUM"/>
    <property type="match status" value="1"/>
</dbReference>
<dbReference type="PANTHER" id="PTHR35902">
    <property type="entry name" value="S-LAYER DOMAIN-LIKE PROTEIN-RELATED"/>
    <property type="match status" value="1"/>
</dbReference>
<proteinExistence type="predicted"/>
<feature type="region of interest" description="Disordered" evidence="1">
    <location>
        <begin position="161"/>
        <end position="208"/>
    </location>
</feature>
<dbReference type="RefSeq" id="WP_028528696.1">
    <property type="nucleotide sequence ID" value="NZ_CABLBR010000013.1"/>
</dbReference>